<dbReference type="EMBL" id="JACJIA010000005">
    <property type="protein sequence ID" value="MBA8952913.1"/>
    <property type="molecule type" value="Genomic_DNA"/>
</dbReference>
<proteinExistence type="inferred from homology"/>
<dbReference type="GO" id="GO:0016740">
    <property type="term" value="F:transferase activity"/>
    <property type="evidence" value="ECO:0007669"/>
    <property type="project" value="UniProtKB-KW"/>
</dbReference>
<comment type="similarity">
    <text evidence="1">Belongs to the glycosyltransferase 2 family.</text>
</comment>
<name>A0A7W3LRG9_ACTNM</name>
<dbReference type="AlphaFoldDB" id="A0A7W3LRG9"/>
<organism evidence="3 4">
    <name type="scientific">Actinomadura namibiensis</name>
    <dbReference type="NCBI Taxonomy" id="182080"/>
    <lineage>
        <taxon>Bacteria</taxon>
        <taxon>Bacillati</taxon>
        <taxon>Actinomycetota</taxon>
        <taxon>Actinomycetes</taxon>
        <taxon>Streptosporangiales</taxon>
        <taxon>Thermomonosporaceae</taxon>
        <taxon>Actinomadura</taxon>
    </lineage>
</organism>
<dbReference type="PANTHER" id="PTHR48090:SF7">
    <property type="entry name" value="RFBJ PROTEIN"/>
    <property type="match status" value="1"/>
</dbReference>
<dbReference type="InterPro" id="IPR050256">
    <property type="entry name" value="Glycosyltransferase_2"/>
</dbReference>
<comment type="caution">
    <text evidence="3">The sequence shown here is derived from an EMBL/GenBank/DDBJ whole genome shotgun (WGS) entry which is preliminary data.</text>
</comment>
<dbReference type="InterPro" id="IPR029044">
    <property type="entry name" value="Nucleotide-diphossugar_trans"/>
</dbReference>
<evidence type="ECO:0000313" key="4">
    <source>
        <dbReference type="Proteomes" id="UP000572680"/>
    </source>
</evidence>
<dbReference type="PANTHER" id="PTHR48090">
    <property type="entry name" value="UNDECAPRENYL-PHOSPHATE 4-DEOXY-4-FORMAMIDO-L-ARABINOSE TRANSFERASE-RELATED"/>
    <property type="match status" value="1"/>
</dbReference>
<dbReference type="Pfam" id="PF00535">
    <property type="entry name" value="Glycos_transf_2"/>
    <property type="match status" value="1"/>
</dbReference>
<keyword evidence="4" id="KW-1185">Reference proteome</keyword>
<evidence type="ECO:0000256" key="1">
    <source>
        <dbReference type="ARBA" id="ARBA00006739"/>
    </source>
</evidence>
<dbReference type="SUPFAM" id="SSF53448">
    <property type="entry name" value="Nucleotide-diphospho-sugar transferases"/>
    <property type="match status" value="1"/>
</dbReference>
<accession>A0A7W3LRG9</accession>
<dbReference type="Proteomes" id="UP000572680">
    <property type="component" value="Unassembled WGS sequence"/>
</dbReference>
<feature type="domain" description="Glycosyltransferase 2-like" evidence="2">
    <location>
        <begin position="20"/>
        <end position="173"/>
    </location>
</feature>
<dbReference type="RefSeq" id="WP_182845126.1">
    <property type="nucleotide sequence ID" value="NZ_BAAALP010000034.1"/>
</dbReference>
<dbReference type="Gene3D" id="3.90.550.10">
    <property type="entry name" value="Spore Coat Polysaccharide Biosynthesis Protein SpsA, Chain A"/>
    <property type="match status" value="1"/>
</dbReference>
<keyword evidence="3" id="KW-0808">Transferase</keyword>
<reference evidence="3 4" key="1">
    <citation type="submission" date="2020-08" db="EMBL/GenBank/DDBJ databases">
        <title>Genomic Encyclopedia of Type Strains, Phase IV (KMG-IV): sequencing the most valuable type-strain genomes for metagenomic binning, comparative biology and taxonomic classification.</title>
        <authorList>
            <person name="Goeker M."/>
        </authorList>
    </citation>
    <scope>NUCLEOTIDE SEQUENCE [LARGE SCALE GENOMIC DNA]</scope>
    <source>
        <strain evidence="3 4">DSM 44197</strain>
    </source>
</reference>
<dbReference type="InterPro" id="IPR001173">
    <property type="entry name" value="Glyco_trans_2-like"/>
</dbReference>
<gene>
    <name evidence="3" type="ORF">HNR61_004559</name>
</gene>
<sequence length="260" mass="28243">MNATERHRPSPSRTAATVTAVIPTLNEADNLRWLLPRLTGVDEIVIVDGESTDGSAEVAAALRPDAVIISQPPRGKGAALQAGFAAATGDVIVMLDADGSMDPAEIGSFVALVERGFDFVKGSRYACGGGSEDLTFLRRTGNRWLTRLANTLYRTDWSDLCYGYVALRRDAVATLRLRSTGFEIETEMCVNAVTTGLRIAEVASFEGNRLFGESHLNTWRDGWRVLKMMVGSRMRPVRASQEHDEHVVPEPVRLPAGVAA</sequence>
<evidence type="ECO:0000313" key="3">
    <source>
        <dbReference type="EMBL" id="MBA8952913.1"/>
    </source>
</evidence>
<dbReference type="CDD" id="cd04179">
    <property type="entry name" value="DPM_DPG-synthase_like"/>
    <property type="match status" value="1"/>
</dbReference>
<evidence type="ECO:0000259" key="2">
    <source>
        <dbReference type="Pfam" id="PF00535"/>
    </source>
</evidence>
<protein>
    <submittedName>
        <fullName evidence="3">Glycosyltransferase involved in cell wall biosynthesis</fullName>
    </submittedName>
</protein>